<proteinExistence type="predicted"/>
<feature type="transmembrane region" description="Helical" evidence="6">
    <location>
        <begin position="407"/>
        <end position="425"/>
    </location>
</feature>
<comment type="caution">
    <text evidence="8">The sequence shown here is derived from an EMBL/GenBank/DDBJ whole genome shotgun (WGS) entry which is preliminary data.</text>
</comment>
<accession>A0ABW2I262</accession>
<feature type="transmembrane region" description="Helical" evidence="6">
    <location>
        <begin position="968"/>
        <end position="990"/>
    </location>
</feature>
<dbReference type="InterPro" id="IPR038766">
    <property type="entry name" value="Membrane_comp_ABC_pdt"/>
</dbReference>
<keyword evidence="2" id="KW-1003">Cell membrane</keyword>
<dbReference type="Pfam" id="PF02687">
    <property type="entry name" value="FtsX"/>
    <property type="match status" value="1"/>
</dbReference>
<protein>
    <submittedName>
        <fullName evidence="8">FtsX-like permease family protein</fullName>
    </submittedName>
</protein>
<feature type="domain" description="ABC3 transporter permease C-terminal" evidence="7">
    <location>
        <begin position="276"/>
        <end position="379"/>
    </location>
</feature>
<dbReference type="RefSeq" id="WP_378976080.1">
    <property type="nucleotide sequence ID" value="NZ_JBHTBJ010000041.1"/>
</dbReference>
<feature type="transmembrane region" description="Helical" evidence="6">
    <location>
        <begin position="326"/>
        <end position="348"/>
    </location>
</feature>
<feature type="transmembrane region" description="Helical" evidence="6">
    <location>
        <begin position="431"/>
        <end position="451"/>
    </location>
</feature>
<feature type="transmembrane region" description="Helical" evidence="6">
    <location>
        <begin position="489"/>
        <end position="509"/>
    </location>
</feature>
<evidence type="ECO:0000256" key="3">
    <source>
        <dbReference type="ARBA" id="ARBA00022692"/>
    </source>
</evidence>
<dbReference type="PANTHER" id="PTHR30287:SF2">
    <property type="entry name" value="BLL1001 PROTEIN"/>
    <property type="match status" value="1"/>
</dbReference>
<dbReference type="Proteomes" id="UP001596548">
    <property type="component" value="Unassembled WGS sequence"/>
</dbReference>
<feature type="transmembrane region" description="Helical" evidence="6">
    <location>
        <begin position="274"/>
        <end position="292"/>
    </location>
</feature>
<name>A0ABW2I262_9ACTN</name>
<evidence type="ECO:0000256" key="6">
    <source>
        <dbReference type="SAM" id="Phobius"/>
    </source>
</evidence>
<evidence type="ECO:0000259" key="7">
    <source>
        <dbReference type="Pfam" id="PF02687"/>
    </source>
</evidence>
<evidence type="ECO:0000256" key="4">
    <source>
        <dbReference type="ARBA" id="ARBA00022989"/>
    </source>
</evidence>
<feature type="transmembrane region" description="Helical" evidence="6">
    <location>
        <begin position="360"/>
        <end position="386"/>
    </location>
</feature>
<organism evidence="8 9">
    <name type="scientific">Paractinoplanes rhizophilus</name>
    <dbReference type="NCBI Taxonomy" id="1416877"/>
    <lineage>
        <taxon>Bacteria</taxon>
        <taxon>Bacillati</taxon>
        <taxon>Actinomycetota</taxon>
        <taxon>Actinomycetes</taxon>
        <taxon>Micromonosporales</taxon>
        <taxon>Micromonosporaceae</taxon>
        <taxon>Paractinoplanes</taxon>
    </lineage>
</organism>
<feature type="transmembrane region" description="Helical" evidence="6">
    <location>
        <begin position="874"/>
        <end position="896"/>
    </location>
</feature>
<keyword evidence="4 6" id="KW-1133">Transmembrane helix</keyword>
<dbReference type="EMBL" id="JBHTBJ010000041">
    <property type="protein sequence ID" value="MFC7278966.1"/>
    <property type="molecule type" value="Genomic_DNA"/>
</dbReference>
<keyword evidence="3 6" id="KW-0812">Transmembrane</keyword>
<keyword evidence="5 6" id="KW-0472">Membrane</keyword>
<evidence type="ECO:0000313" key="8">
    <source>
        <dbReference type="EMBL" id="MFC7278966.1"/>
    </source>
</evidence>
<comment type="subcellular location">
    <subcellularLocation>
        <location evidence="1">Cell membrane</location>
        <topology evidence="1">Multi-pass membrane protein</topology>
    </subcellularLocation>
</comment>
<evidence type="ECO:0000256" key="2">
    <source>
        <dbReference type="ARBA" id="ARBA00022475"/>
    </source>
</evidence>
<evidence type="ECO:0000256" key="1">
    <source>
        <dbReference type="ARBA" id="ARBA00004651"/>
    </source>
</evidence>
<dbReference type="PANTHER" id="PTHR30287">
    <property type="entry name" value="MEMBRANE COMPONENT OF PREDICTED ABC SUPERFAMILY METABOLITE UPTAKE TRANSPORTER"/>
    <property type="match status" value="1"/>
</dbReference>
<keyword evidence="9" id="KW-1185">Reference proteome</keyword>
<sequence>MLTFIIGAVRARTAQVLTVLVLTALAAAVAAAGPWFGVASMRSAAAADVTAAPAQQRTLSIRQVTQINGDPQQTIDEFVARLRDVVAFPSAQPVDGLILTMRVTKGALSETLPVAYRDEFCGHVQLQGPCPARPREVSISAVAAQRLGLRPGDQVTEEVSLGTPSVVFRVVSIYTPVEPDGPYWSNRLYRVQTGLDPVFTPIETFRLNQLARPIVTHDVEVPEELLRGDGGYDLAATLDTAAARLSRDKLELVNFSKQLLTAVARDRSTVRTTVTIALVQVLILAWFAIGLAGRYTGRDRHGDAALLKLRGATPSSMLRLAWGQHLIPLAAGAIAGVPLGFLLARWLAGPVGNASDRRTALLLSIGAAAAVLVGGLLVLAVLEALAQRRPVADLLRQVRSGRGDWKSGLIDLLLLVLAVAAVYQARVGDATSGLAIAAPALVALAVALLLARLLTWIADRGGGAAVRSGRLRLGLTAAQVSRRPGAHRLFALVVVAVAMFATTLGGWLADREHRAERSVAELGAQRVLTVQASDRTALAQAVRRADPEGKQAMAAVVDTTSLPPVLAVDSSRLAAVARWRPDYGPVSALSAAMADDPGPAPLPAVTGDRLTVRVKHDGAPAAALWLVLQHEGTGNPVRVSFGVLGPGEQTLTGAVTGCSAAPGCRIVRWEVTAPPDPEGHIRAADFPTAVTVRGLTQQDPPATILDGATLADINRWRGGTFATAMDIDTSRGALRMAIDEKVIGNGSSDYQVWAVDNALPLPIVLGGALPDEWRLAEPGLLSLGGGITPVRMAGNPRALPVLGADGVLIDLDASRRIIADSAVAGTFQVWLTPTAGPELIGALERNGLTVLHDESIAQREARLGQQGPSAGSRFALLSGAIGLLLAAATIAVAGAVDRRTRTAEMAALRVQGLPRRTAVVASWAGTAGLILAGLVGGLAAAVLAVPLARTAVPGFTDGWAVLAPPGPLSGLAVAAAALIALVVLGLVGWLSERAVLRPLREGAR</sequence>
<dbReference type="InterPro" id="IPR003838">
    <property type="entry name" value="ABC3_permease_C"/>
</dbReference>
<gene>
    <name evidence="8" type="ORF">ACFQS1_33800</name>
</gene>
<evidence type="ECO:0000313" key="9">
    <source>
        <dbReference type="Proteomes" id="UP001596548"/>
    </source>
</evidence>
<evidence type="ECO:0000256" key="5">
    <source>
        <dbReference type="ARBA" id="ARBA00023136"/>
    </source>
</evidence>
<feature type="transmembrane region" description="Helical" evidence="6">
    <location>
        <begin position="917"/>
        <end position="948"/>
    </location>
</feature>
<reference evidence="9" key="1">
    <citation type="journal article" date="2019" name="Int. J. Syst. Evol. Microbiol.">
        <title>The Global Catalogue of Microorganisms (GCM) 10K type strain sequencing project: providing services to taxonomists for standard genome sequencing and annotation.</title>
        <authorList>
            <consortium name="The Broad Institute Genomics Platform"/>
            <consortium name="The Broad Institute Genome Sequencing Center for Infectious Disease"/>
            <person name="Wu L."/>
            <person name="Ma J."/>
        </authorList>
    </citation>
    <scope>NUCLEOTIDE SEQUENCE [LARGE SCALE GENOMIC DNA]</scope>
    <source>
        <strain evidence="9">XZYJT-10</strain>
    </source>
</reference>